<dbReference type="InterPro" id="IPR026983">
    <property type="entry name" value="DHC"/>
</dbReference>
<dbReference type="GO" id="GO:0030286">
    <property type="term" value="C:dynein complex"/>
    <property type="evidence" value="ECO:0007669"/>
    <property type="project" value="InterPro"/>
</dbReference>
<reference evidence="1 2" key="1">
    <citation type="submission" date="2014-11" db="EMBL/GenBank/DDBJ databases">
        <authorList>
            <person name="Zhu J."/>
            <person name="Qi W."/>
            <person name="Song R."/>
        </authorList>
    </citation>
    <scope>NUCLEOTIDE SEQUENCE [LARGE SCALE GENOMIC DNA]</scope>
</reference>
<dbReference type="GO" id="GO:0045505">
    <property type="term" value="F:dynein intermediate chain binding"/>
    <property type="evidence" value="ECO:0007669"/>
    <property type="project" value="InterPro"/>
</dbReference>
<name>A0A0G4EE75_VITBC</name>
<sequence length="178" mass="20116">MRSLTSGATASSPYSIYRNFARYQSEDRKWLVFDGPVDAVWIENMNTVLDDKKKLCLTSGEIIAMAPNMNMIFEPMDLALGSPATVSRCGMVYFEPHEMGYKHLIDSWMKAHCPETLTESEKSQILSVSKWLLEPLLEYHRSSLPEVSPSQDQNLVASYLKLLTSLLKPLCDVDYKAG</sequence>
<dbReference type="PANTHER" id="PTHR45703">
    <property type="entry name" value="DYNEIN HEAVY CHAIN"/>
    <property type="match status" value="1"/>
</dbReference>
<dbReference type="GO" id="GO:0007018">
    <property type="term" value="P:microtubule-based movement"/>
    <property type="evidence" value="ECO:0007669"/>
    <property type="project" value="InterPro"/>
</dbReference>
<gene>
    <name evidence="1" type="ORF">Vbra_11395</name>
</gene>
<dbReference type="GO" id="GO:0051959">
    <property type="term" value="F:dynein light intermediate chain binding"/>
    <property type="evidence" value="ECO:0007669"/>
    <property type="project" value="InterPro"/>
</dbReference>
<dbReference type="OrthoDB" id="447173at2759"/>
<dbReference type="InParanoid" id="A0A0G4EE75"/>
<dbReference type="STRING" id="1169540.A0A0G4EE75"/>
<proteinExistence type="predicted"/>
<dbReference type="EMBL" id="CDMY01000198">
    <property type="protein sequence ID" value="CEL93858.1"/>
    <property type="molecule type" value="Genomic_DNA"/>
</dbReference>
<dbReference type="InterPro" id="IPR027417">
    <property type="entry name" value="P-loop_NTPase"/>
</dbReference>
<dbReference type="VEuPathDB" id="CryptoDB:Vbra_11395"/>
<organism evidence="1 2">
    <name type="scientific">Vitrella brassicaformis (strain CCMP3155)</name>
    <dbReference type="NCBI Taxonomy" id="1169540"/>
    <lineage>
        <taxon>Eukaryota</taxon>
        <taxon>Sar</taxon>
        <taxon>Alveolata</taxon>
        <taxon>Colpodellida</taxon>
        <taxon>Vitrellaceae</taxon>
        <taxon>Vitrella</taxon>
    </lineage>
</organism>
<dbReference type="Gene3D" id="3.40.50.300">
    <property type="entry name" value="P-loop containing nucleotide triphosphate hydrolases"/>
    <property type="match status" value="1"/>
</dbReference>
<feature type="non-terminal residue" evidence="1">
    <location>
        <position position="178"/>
    </location>
</feature>
<evidence type="ECO:0000313" key="1">
    <source>
        <dbReference type="EMBL" id="CEL93858.1"/>
    </source>
</evidence>
<evidence type="ECO:0000313" key="2">
    <source>
        <dbReference type="Proteomes" id="UP000041254"/>
    </source>
</evidence>
<dbReference type="Proteomes" id="UP000041254">
    <property type="component" value="Unassembled WGS sequence"/>
</dbReference>
<accession>A0A0G4EE75</accession>
<dbReference type="AlphaFoldDB" id="A0A0G4EE75"/>
<keyword evidence="2" id="KW-1185">Reference proteome</keyword>
<protein>
    <submittedName>
        <fullName evidence="1">Uncharacterized protein</fullName>
    </submittedName>
</protein>
<dbReference type="PhylomeDB" id="A0A0G4EE75"/>
<dbReference type="OMA" id="YFEPHEM"/>